<evidence type="ECO:0000256" key="5">
    <source>
        <dbReference type="ARBA" id="ARBA00023316"/>
    </source>
</evidence>
<dbReference type="InterPro" id="IPR036365">
    <property type="entry name" value="PGBD-like_sf"/>
</dbReference>
<accession>A0A4Q7MZZ8</accession>
<dbReference type="PANTHER" id="PTHR30417">
    <property type="entry name" value="N-ACETYLMURAMOYL-L-ALANINE AMIDASE AMID"/>
    <property type="match status" value="1"/>
</dbReference>
<gene>
    <name evidence="7" type="ORF">EV679_0969</name>
</gene>
<dbReference type="Gene3D" id="1.10.101.10">
    <property type="entry name" value="PGBD-like superfamily/PGBD"/>
    <property type="match status" value="1"/>
</dbReference>
<dbReference type="CDD" id="cd06583">
    <property type="entry name" value="PGRP"/>
    <property type="match status" value="1"/>
</dbReference>
<feature type="domain" description="N-acetylmuramoyl-L-alanine amidase" evidence="6">
    <location>
        <begin position="50"/>
        <end position="193"/>
    </location>
</feature>
<reference evidence="7 8" key="1">
    <citation type="submission" date="2019-02" db="EMBL/GenBank/DDBJ databases">
        <title>Genomic Encyclopedia of Type Strains, Phase IV (KMG-IV): sequencing the most valuable type-strain genomes for metagenomic binning, comparative biology and taxonomic classification.</title>
        <authorList>
            <person name="Goeker M."/>
        </authorList>
    </citation>
    <scope>NUCLEOTIDE SEQUENCE [LARGE SCALE GENOMIC DNA]</scope>
    <source>
        <strain evidence="7 8">DSM 16618</strain>
    </source>
</reference>
<dbReference type="Pfam" id="PF01510">
    <property type="entry name" value="Amidase_2"/>
    <property type="match status" value="1"/>
</dbReference>
<evidence type="ECO:0000313" key="8">
    <source>
        <dbReference type="Proteomes" id="UP000292039"/>
    </source>
</evidence>
<keyword evidence="5" id="KW-0961">Cell wall biogenesis/degradation</keyword>
<protein>
    <recommendedName>
        <fullName evidence="3">N-acetylmuramoyl-L-alanine amidase</fullName>
        <ecNumber evidence="3">3.5.1.28</ecNumber>
    </recommendedName>
</protein>
<dbReference type="SUPFAM" id="SSF55846">
    <property type="entry name" value="N-acetylmuramoyl-L-alanine amidase-like"/>
    <property type="match status" value="1"/>
</dbReference>
<proteinExistence type="inferred from homology"/>
<dbReference type="AlphaFoldDB" id="A0A4Q7MZZ8"/>
<dbReference type="GO" id="GO:0008745">
    <property type="term" value="F:N-acetylmuramoyl-L-alanine amidase activity"/>
    <property type="evidence" value="ECO:0007669"/>
    <property type="project" value="UniProtKB-EC"/>
</dbReference>
<evidence type="ECO:0000256" key="2">
    <source>
        <dbReference type="ARBA" id="ARBA00007553"/>
    </source>
</evidence>
<evidence type="ECO:0000256" key="4">
    <source>
        <dbReference type="ARBA" id="ARBA00022801"/>
    </source>
</evidence>
<sequence length="286" mass="31485">MTLMRSLRLSAPQARILPWLRLRHHGLAGLLCALALAGCATAPSRPYTLDDSLQAASQSSRVRFIVLHYTASDRARSLQLLSQGKVSSHYLVSDELPGKVYALVDENRAAWHAGPSSWYGYTWLNASSIGIEIVNPGWVDDGRGGRAWLHPFNEAQIQAIIALVQDIAQRHGVEPRNIVAHSDIAPTRKQDPGPLFPWKRLAAAGLGRWYDEALAADFRLAFEAKGVPDAAWFQENLARVGYGIERTGNFDEATIKTIAAFQMHYRPARSDGLPDAETAAVLQALR</sequence>
<dbReference type="InterPro" id="IPR051206">
    <property type="entry name" value="NAMLAA_amidase_2"/>
</dbReference>
<dbReference type="InterPro" id="IPR036505">
    <property type="entry name" value="Amidase/PGRP_sf"/>
</dbReference>
<dbReference type="Pfam" id="PF01471">
    <property type="entry name" value="PG_binding_1"/>
    <property type="match status" value="1"/>
</dbReference>
<dbReference type="GO" id="GO:0019867">
    <property type="term" value="C:outer membrane"/>
    <property type="evidence" value="ECO:0007669"/>
    <property type="project" value="TreeGrafter"/>
</dbReference>
<evidence type="ECO:0000256" key="1">
    <source>
        <dbReference type="ARBA" id="ARBA00001561"/>
    </source>
</evidence>
<dbReference type="EC" id="3.5.1.28" evidence="3"/>
<dbReference type="InterPro" id="IPR002477">
    <property type="entry name" value="Peptidoglycan-bd-like"/>
</dbReference>
<name>A0A4Q7MZZ8_9BURK</name>
<dbReference type="InterPro" id="IPR002502">
    <property type="entry name" value="Amidase_domain"/>
</dbReference>
<dbReference type="PANTHER" id="PTHR30417:SF1">
    <property type="entry name" value="N-ACETYLMURAMOYL-L-ALANINE AMIDASE AMID"/>
    <property type="match status" value="1"/>
</dbReference>
<keyword evidence="4" id="KW-0378">Hydrolase</keyword>
<organism evidence="7 8">
    <name type="scientific">Kerstersia gyiorum</name>
    <dbReference type="NCBI Taxonomy" id="206506"/>
    <lineage>
        <taxon>Bacteria</taxon>
        <taxon>Pseudomonadati</taxon>
        <taxon>Pseudomonadota</taxon>
        <taxon>Betaproteobacteria</taxon>
        <taxon>Burkholderiales</taxon>
        <taxon>Alcaligenaceae</taxon>
        <taxon>Kerstersia</taxon>
    </lineage>
</organism>
<dbReference type="SMART" id="SM00644">
    <property type="entry name" value="Ami_2"/>
    <property type="match status" value="1"/>
</dbReference>
<dbReference type="EMBL" id="SGWZ01000001">
    <property type="protein sequence ID" value="RZS73765.1"/>
    <property type="molecule type" value="Genomic_DNA"/>
</dbReference>
<dbReference type="InterPro" id="IPR036366">
    <property type="entry name" value="PGBDSf"/>
</dbReference>
<dbReference type="GO" id="GO:0009253">
    <property type="term" value="P:peptidoglycan catabolic process"/>
    <property type="evidence" value="ECO:0007669"/>
    <property type="project" value="InterPro"/>
</dbReference>
<dbReference type="Gene3D" id="3.40.80.10">
    <property type="entry name" value="Peptidoglycan recognition protein-like"/>
    <property type="match status" value="1"/>
</dbReference>
<dbReference type="GO" id="GO:0071555">
    <property type="term" value="P:cell wall organization"/>
    <property type="evidence" value="ECO:0007669"/>
    <property type="project" value="UniProtKB-KW"/>
</dbReference>
<evidence type="ECO:0000259" key="6">
    <source>
        <dbReference type="SMART" id="SM00644"/>
    </source>
</evidence>
<comment type="catalytic activity">
    <reaction evidence="1">
        <text>Hydrolyzes the link between N-acetylmuramoyl residues and L-amino acid residues in certain cell-wall glycopeptides.</text>
        <dbReference type="EC" id="3.5.1.28"/>
    </reaction>
</comment>
<comment type="similarity">
    <text evidence="2">Belongs to the N-acetylmuramoyl-L-alanine amidase 2 family.</text>
</comment>
<dbReference type="SUPFAM" id="SSF47090">
    <property type="entry name" value="PGBD-like"/>
    <property type="match status" value="1"/>
</dbReference>
<comment type="caution">
    <text evidence="7">The sequence shown here is derived from an EMBL/GenBank/DDBJ whole genome shotgun (WGS) entry which is preliminary data.</text>
</comment>
<evidence type="ECO:0000256" key="3">
    <source>
        <dbReference type="ARBA" id="ARBA00011901"/>
    </source>
</evidence>
<dbReference type="Proteomes" id="UP000292039">
    <property type="component" value="Unassembled WGS sequence"/>
</dbReference>
<evidence type="ECO:0000313" key="7">
    <source>
        <dbReference type="EMBL" id="RZS73765.1"/>
    </source>
</evidence>
<dbReference type="GO" id="GO:0009254">
    <property type="term" value="P:peptidoglycan turnover"/>
    <property type="evidence" value="ECO:0007669"/>
    <property type="project" value="TreeGrafter"/>
</dbReference>
<dbReference type="FunFam" id="3.40.80.10:FF:000003">
    <property type="entry name" value="N-acetylmuramoyl-L-alanine amidase"/>
    <property type="match status" value="1"/>
</dbReference>